<evidence type="ECO:0000313" key="2">
    <source>
        <dbReference type="Proteomes" id="UP000014264"/>
    </source>
</evidence>
<protein>
    <recommendedName>
        <fullName evidence="3">DNA helicase</fullName>
    </recommendedName>
</protein>
<name>A0A829H231_LACPA</name>
<dbReference type="Gene3D" id="3.40.50.300">
    <property type="entry name" value="P-loop containing nucleotide triphosphate hydrolases"/>
    <property type="match status" value="2"/>
</dbReference>
<evidence type="ECO:0008006" key="3">
    <source>
        <dbReference type="Google" id="ProtNLM"/>
    </source>
</evidence>
<dbReference type="EMBL" id="ANJZ01000036">
    <property type="protein sequence ID" value="EPC69095.1"/>
    <property type="molecule type" value="Genomic_DNA"/>
</dbReference>
<dbReference type="Proteomes" id="UP000014264">
    <property type="component" value="Unassembled WGS sequence"/>
</dbReference>
<reference evidence="1 2" key="1">
    <citation type="journal article" date="2013" name="PLoS ONE">
        <title>Lactobacillus paracasei comparative genomics: towards species pan-genome definition and exploitation of diversity.</title>
        <authorList>
            <person name="Smokvina T."/>
            <person name="Wels M."/>
            <person name="Polka J."/>
            <person name="Chervaux C."/>
            <person name="Brisse S."/>
            <person name="Boekhorst J."/>
            <person name="van Hylckama Vlieg J.E."/>
            <person name="Siezen R.J."/>
        </authorList>
    </citation>
    <scope>NUCLEOTIDE SEQUENCE [LARGE SCALE GENOMIC DNA]</scope>
    <source>
        <strain evidence="1 2">Lpp14</strain>
    </source>
</reference>
<comment type="caution">
    <text evidence="1">The sequence shown here is derived from an EMBL/GenBank/DDBJ whole genome shotgun (WGS) entry which is preliminary data.</text>
</comment>
<accession>A0A829H231</accession>
<gene>
    <name evidence="1" type="ORF">Lpp14_01379</name>
</gene>
<organism evidence="1 2">
    <name type="scientific">Lacticaseibacillus paracasei subsp. paracasei Lpp14</name>
    <dbReference type="NCBI Taxonomy" id="1256204"/>
    <lineage>
        <taxon>Bacteria</taxon>
        <taxon>Bacillati</taxon>
        <taxon>Bacillota</taxon>
        <taxon>Bacilli</taxon>
        <taxon>Lactobacillales</taxon>
        <taxon>Lactobacillaceae</taxon>
        <taxon>Lacticaseibacillus</taxon>
    </lineage>
</organism>
<dbReference type="SUPFAM" id="SSF52540">
    <property type="entry name" value="P-loop containing nucleoside triphosphate hydrolases"/>
    <property type="match status" value="1"/>
</dbReference>
<dbReference type="AlphaFoldDB" id="A0A829H231"/>
<proteinExistence type="predicted"/>
<sequence length="341" mass="39461">MDNKIALNAVAGSGKTKLIIKKLSLKKRTCIITYTTANQNSLKERIEARFGYFPPNIHVFGYWEFLYSFCVTPLIERDFSGIIFDLNIQSQIARKNHYNTPSIYMNKYFLTKTFARWLLNSKIQYLDRIDYFFDQVFVDEVQDFASDDLDWITNLANLNIPVLLVGDFFQQTYSTSTRGNKNKGIRSDKERWLNKLHSAGFHVDTTSLIYSQRCAPNICNFIKNSLGIDIRSKKNTNDKQVMFVNKLDEITKIMKDDKIVKLFFKNSSKYKCRSTNWGLSKGLTFDDICVVLNPTTFKAYNTHQLNTLAPTTKSKLYVACTRGTGNLYLVEDKQIPEEFKA</sequence>
<dbReference type="InterPro" id="IPR027417">
    <property type="entry name" value="P-loop_NTPase"/>
</dbReference>
<evidence type="ECO:0000313" key="1">
    <source>
        <dbReference type="EMBL" id="EPC69095.1"/>
    </source>
</evidence>